<evidence type="ECO:0000256" key="1">
    <source>
        <dbReference type="SAM" id="Phobius"/>
    </source>
</evidence>
<reference evidence="2 3" key="1">
    <citation type="submission" date="2019-03" db="EMBL/GenBank/DDBJ databases">
        <title>Genomic Encyclopedia of Type Strains, Phase IV (KMG-IV): sequencing the most valuable type-strain genomes for metagenomic binning, comparative biology and taxonomic classification.</title>
        <authorList>
            <person name="Goeker M."/>
        </authorList>
    </citation>
    <scope>NUCLEOTIDE SEQUENCE [LARGE SCALE GENOMIC DNA]</scope>
    <source>
        <strain evidence="2 3">DSM 29487</strain>
    </source>
</reference>
<keyword evidence="1" id="KW-0812">Transmembrane</keyword>
<dbReference type="RefSeq" id="WP_066446711.1">
    <property type="nucleotide sequence ID" value="NZ_JANKBF010000003.1"/>
</dbReference>
<keyword evidence="1" id="KW-0472">Membrane</keyword>
<protein>
    <recommendedName>
        <fullName evidence="4">DoxX-like protein</fullName>
    </recommendedName>
</protein>
<comment type="caution">
    <text evidence="2">The sequence shown here is derived from an EMBL/GenBank/DDBJ whole genome shotgun (WGS) entry which is preliminary data.</text>
</comment>
<dbReference type="Proteomes" id="UP000295515">
    <property type="component" value="Unassembled WGS sequence"/>
</dbReference>
<feature type="transmembrane region" description="Helical" evidence="1">
    <location>
        <begin position="46"/>
        <end position="67"/>
    </location>
</feature>
<feature type="transmembrane region" description="Helical" evidence="1">
    <location>
        <begin position="6"/>
        <end position="25"/>
    </location>
</feature>
<evidence type="ECO:0008006" key="4">
    <source>
        <dbReference type="Google" id="ProtNLM"/>
    </source>
</evidence>
<evidence type="ECO:0000313" key="3">
    <source>
        <dbReference type="Proteomes" id="UP000295515"/>
    </source>
</evidence>
<feature type="transmembrane region" description="Helical" evidence="1">
    <location>
        <begin position="73"/>
        <end position="96"/>
    </location>
</feature>
<dbReference type="GeneID" id="98916559"/>
<proteinExistence type="predicted"/>
<feature type="transmembrane region" description="Helical" evidence="1">
    <location>
        <begin position="103"/>
        <end position="121"/>
    </location>
</feature>
<dbReference type="EMBL" id="SMCQ01000028">
    <property type="protein sequence ID" value="TCV91985.1"/>
    <property type="molecule type" value="Genomic_DNA"/>
</dbReference>
<sequence>MVCSLIGAFLLVYVAVITFMNILGYPLSKFMLDYQYPFLSIKKNCLFAFIIQLCAMLTLLQAGHIIAFILPVFLIQVLCIFLSIFLSIVTLFYWYSHDQEKRFVMAPLLSLITLCFYLTIFNTY</sequence>
<gene>
    <name evidence="2" type="ORF">EDD60_12819</name>
</gene>
<keyword evidence="1" id="KW-1133">Transmembrane helix</keyword>
<evidence type="ECO:0000313" key="2">
    <source>
        <dbReference type="EMBL" id="TCV91985.1"/>
    </source>
</evidence>
<keyword evidence="3" id="KW-1185">Reference proteome</keyword>
<organism evidence="2 3">
    <name type="scientific">Longibaculum muris</name>
    <dbReference type="NCBI Taxonomy" id="1796628"/>
    <lineage>
        <taxon>Bacteria</taxon>
        <taxon>Bacillati</taxon>
        <taxon>Bacillota</taxon>
        <taxon>Erysipelotrichia</taxon>
        <taxon>Erysipelotrichales</taxon>
        <taxon>Coprobacillaceae</taxon>
        <taxon>Longibaculum</taxon>
    </lineage>
</organism>
<accession>A0A4R3YHA9</accession>
<dbReference type="AlphaFoldDB" id="A0A4R3YHA9"/>
<name>A0A4R3YHA9_9FIRM</name>